<dbReference type="AlphaFoldDB" id="A0A0P1IV58"/>
<reference evidence="3" key="1">
    <citation type="submission" date="2015-09" db="EMBL/GenBank/DDBJ databases">
        <authorList>
            <person name="Rodrigo-Torres Lidia"/>
            <person name="Arahal R.David."/>
        </authorList>
    </citation>
    <scope>NUCLEOTIDE SEQUENCE [LARGE SCALE GENOMIC DNA]</scope>
    <source>
        <strain evidence="3">CECT 5114</strain>
    </source>
</reference>
<dbReference type="EC" id="2.4.1.57" evidence="2"/>
<dbReference type="STRING" id="1715691.TA5113_00632"/>
<name>A0A0P1IV58_9RHOB</name>
<gene>
    <name evidence="2" type="primary">pimB_3</name>
    <name evidence="2" type="ORF">TA5114_03187</name>
</gene>
<keyword evidence="3" id="KW-1185">Reference proteome</keyword>
<dbReference type="EMBL" id="CYUE01000022">
    <property type="protein sequence ID" value="CUK27359.1"/>
    <property type="molecule type" value="Genomic_DNA"/>
</dbReference>
<evidence type="ECO:0000259" key="1">
    <source>
        <dbReference type="Pfam" id="PF00534"/>
    </source>
</evidence>
<evidence type="ECO:0000313" key="2">
    <source>
        <dbReference type="EMBL" id="CUK27359.1"/>
    </source>
</evidence>
<keyword evidence="2" id="KW-0328">Glycosyltransferase</keyword>
<dbReference type="GO" id="GO:0016757">
    <property type="term" value="F:glycosyltransferase activity"/>
    <property type="evidence" value="ECO:0007669"/>
    <property type="project" value="UniProtKB-KW"/>
</dbReference>
<dbReference type="OrthoDB" id="9790710at2"/>
<dbReference type="PANTHER" id="PTHR45947:SF3">
    <property type="entry name" value="SULFOQUINOVOSYL TRANSFERASE SQD2"/>
    <property type="match status" value="1"/>
</dbReference>
<proteinExistence type="predicted"/>
<dbReference type="Proteomes" id="UP000051184">
    <property type="component" value="Unassembled WGS sequence"/>
</dbReference>
<feature type="domain" description="Glycosyl transferase family 1" evidence="1">
    <location>
        <begin position="248"/>
        <end position="392"/>
    </location>
</feature>
<organism evidence="2 3">
    <name type="scientific">Cognatishimia activa</name>
    <dbReference type="NCBI Taxonomy" id="1715691"/>
    <lineage>
        <taxon>Bacteria</taxon>
        <taxon>Pseudomonadati</taxon>
        <taxon>Pseudomonadota</taxon>
        <taxon>Alphaproteobacteria</taxon>
        <taxon>Rhodobacterales</taxon>
        <taxon>Paracoccaceae</taxon>
        <taxon>Cognatishimia</taxon>
    </lineage>
</organism>
<sequence length="458" mass="50629">MSANPTPKRPRVLVIAEAANPEWVSVPLVGWSLAHALRDVANVHLVTQIRNQEAIERAGFVEGEDFTAIDTEYLAARAHKIAEKVRMGSNRGWTTVRLIENLIYPAFERKVWAQFKDQITSGGFDIVHRVTPLTPTVNSLLARKCKRAGVPFVMGPLNGGVPWPREFREAQVREREWLSFVRSVYQLNPARTRSLGNASAIIVGSRHTQSEIPKRFQDKVVYIPENAISRDRFAISTPPKAGDVMRGCFIGRLVPYKGADMAIKAAAPLMKEKRFALDVIGDGPELEPLKALAAELGVTEQVTFHGWVAHEDVQSVARQSQLFIFPSVREFGGGVVLEAMALGLVPVICDYAGPGELVGGDTGYKIEMGTREQVIERLQTQLSEICDAPEQLAEKSAAALDKVEQFFTWPAKANQVRDVYDWVLTNAAKPNPLKHHVSTLTGGDHTQIETHVPYTVSS</sequence>
<dbReference type="SUPFAM" id="SSF53756">
    <property type="entry name" value="UDP-Glycosyltransferase/glycogen phosphorylase"/>
    <property type="match status" value="1"/>
</dbReference>
<dbReference type="InterPro" id="IPR001296">
    <property type="entry name" value="Glyco_trans_1"/>
</dbReference>
<dbReference type="InterPro" id="IPR050194">
    <property type="entry name" value="Glycosyltransferase_grp1"/>
</dbReference>
<keyword evidence="2" id="KW-0808">Transferase</keyword>
<dbReference type="CDD" id="cd03801">
    <property type="entry name" value="GT4_PimA-like"/>
    <property type="match status" value="1"/>
</dbReference>
<dbReference type="RefSeq" id="WP_082625957.1">
    <property type="nucleotide sequence ID" value="NZ_CYTO01000007.1"/>
</dbReference>
<accession>A0A0P1IV58</accession>
<dbReference type="Gene3D" id="3.40.50.2000">
    <property type="entry name" value="Glycogen Phosphorylase B"/>
    <property type="match status" value="2"/>
</dbReference>
<dbReference type="Pfam" id="PF00534">
    <property type="entry name" value="Glycos_transf_1"/>
    <property type="match status" value="1"/>
</dbReference>
<dbReference type="PANTHER" id="PTHR45947">
    <property type="entry name" value="SULFOQUINOVOSYL TRANSFERASE SQD2"/>
    <property type="match status" value="1"/>
</dbReference>
<protein>
    <submittedName>
        <fullName evidence="2">GDP-mannose-dependent alpha-(1-6)-phosphatidylinositol monomannoside mannosyltransferase</fullName>
        <ecNumber evidence="2">2.4.1.57</ecNumber>
    </submittedName>
</protein>
<evidence type="ECO:0000313" key="3">
    <source>
        <dbReference type="Proteomes" id="UP000051184"/>
    </source>
</evidence>